<feature type="compositionally biased region" description="Basic and acidic residues" evidence="1">
    <location>
        <begin position="27"/>
        <end position="49"/>
    </location>
</feature>
<proteinExistence type="predicted"/>
<protein>
    <submittedName>
        <fullName evidence="2">Uncharacterized protein</fullName>
    </submittedName>
</protein>
<accession>A0A1I0YSZ5</accession>
<gene>
    <name evidence="2" type="ORF">SAMN05216266_105243</name>
</gene>
<dbReference type="Proteomes" id="UP000243799">
    <property type="component" value="Unassembled WGS sequence"/>
</dbReference>
<keyword evidence="3" id="KW-1185">Reference proteome</keyword>
<evidence type="ECO:0000313" key="2">
    <source>
        <dbReference type="EMBL" id="SFB15223.1"/>
    </source>
</evidence>
<evidence type="ECO:0000313" key="3">
    <source>
        <dbReference type="Proteomes" id="UP000243799"/>
    </source>
</evidence>
<dbReference type="AlphaFoldDB" id="A0A1I0YSZ5"/>
<reference evidence="3" key="1">
    <citation type="submission" date="2016-10" db="EMBL/GenBank/DDBJ databases">
        <authorList>
            <person name="Varghese N."/>
            <person name="Submissions S."/>
        </authorList>
    </citation>
    <scope>NUCLEOTIDE SEQUENCE [LARGE SCALE GENOMIC DNA]</scope>
    <source>
        <strain evidence="3">CGMCC 4.3568</strain>
    </source>
</reference>
<dbReference type="STRING" id="490629.SAMN05216266_105243"/>
<dbReference type="RefSeq" id="WP_091672517.1">
    <property type="nucleotide sequence ID" value="NZ_FOKG01000005.1"/>
</dbReference>
<name>A0A1I0YSZ5_9PSEU</name>
<feature type="region of interest" description="Disordered" evidence="1">
    <location>
        <begin position="1"/>
        <end position="66"/>
    </location>
</feature>
<dbReference type="OrthoDB" id="3699945at2"/>
<dbReference type="EMBL" id="FOKG01000005">
    <property type="protein sequence ID" value="SFB15223.1"/>
    <property type="molecule type" value="Genomic_DNA"/>
</dbReference>
<organism evidence="2 3">
    <name type="scientific">Amycolatopsis marina</name>
    <dbReference type="NCBI Taxonomy" id="490629"/>
    <lineage>
        <taxon>Bacteria</taxon>
        <taxon>Bacillati</taxon>
        <taxon>Actinomycetota</taxon>
        <taxon>Actinomycetes</taxon>
        <taxon>Pseudonocardiales</taxon>
        <taxon>Pseudonocardiaceae</taxon>
        <taxon>Amycolatopsis</taxon>
    </lineage>
</organism>
<evidence type="ECO:0000256" key="1">
    <source>
        <dbReference type="SAM" id="MobiDB-lite"/>
    </source>
</evidence>
<sequence length="66" mass="6844">MASLFSKVARLASSPQGRRAIAQAKEFASDPRKRQQAKDALNKLRDRGKGGGTGGSGGSTPPPPSH</sequence>